<dbReference type="EMBL" id="NRRL01000028">
    <property type="protein sequence ID" value="MBK1668679.1"/>
    <property type="molecule type" value="Genomic_DNA"/>
</dbReference>
<protein>
    <submittedName>
        <fullName evidence="1">Uncharacterized protein</fullName>
    </submittedName>
</protein>
<organism evidence="1 2">
    <name type="scientific">Rhodovibrio sodomensis</name>
    <dbReference type="NCBI Taxonomy" id="1088"/>
    <lineage>
        <taxon>Bacteria</taxon>
        <taxon>Pseudomonadati</taxon>
        <taxon>Pseudomonadota</taxon>
        <taxon>Alphaproteobacteria</taxon>
        <taxon>Rhodospirillales</taxon>
        <taxon>Rhodovibrionaceae</taxon>
        <taxon>Rhodovibrio</taxon>
    </lineage>
</organism>
<reference evidence="1 2" key="1">
    <citation type="journal article" date="2020" name="Microorganisms">
        <title>Osmotic Adaptation and Compatible Solute Biosynthesis of Phototrophic Bacteria as Revealed from Genome Analyses.</title>
        <authorList>
            <person name="Imhoff J.F."/>
            <person name="Rahn T."/>
            <person name="Kunzel S."/>
            <person name="Keller A."/>
            <person name="Neulinger S.C."/>
        </authorList>
    </citation>
    <scope>NUCLEOTIDE SEQUENCE [LARGE SCALE GENOMIC DNA]</scope>
    <source>
        <strain evidence="1 2">DSM 9895</strain>
    </source>
</reference>
<accession>A0ABS1DE35</accession>
<comment type="caution">
    <text evidence="1">The sequence shown here is derived from an EMBL/GenBank/DDBJ whole genome shotgun (WGS) entry which is preliminary data.</text>
</comment>
<sequence>MTEPSDPKRHPARDACGALLSISEDFHQLLRANCRRCATGTGQCGVEVIRQALAADEGAPLALDAPAAYAQPSRH</sequence>
<dbReference type="Proteomes" id="UP001296873">
    <property type="component" value="Unassembled WGS sequence"/>
</dbReference>
<dbReference type="RefSeq" id="WP_200341001.1">
    <property type="nucleotide sequence ID" value="NZ_NRRL01000028.1"/>
</dbReference>
<name>A0ABS1DE35_9PROT</name>
<keyword evidence="2" id="KW-1185">Reference proteome</keyword>
<evidence type="ECO:0000313" key="2">
    <source>
        <dbReference type="Proteomes" id="UP001296873"/>
    </source>
</evidence>
<gene>
    <name evidence="1" type="ORF">CKO28_11635</name>
</gene>
<proteinExistence type="predicted"/>
<evidence type="ECO:0000313" key="1">
    <source>
        <dbReference type="EMBL" id="MBK1668679.1"/>
    </source>
</evidence>